<dbReference type="KEGG" id="ery:CP97_04255"/>
<dbReference type="PANTHER" id="PTHR37691:SF1">
    <property type="entry name" value="BLR3518 PROTEIN"/>
    <property type="match status" value="1"/>
</dbReference>
<evidence type="ECO:0000256" key="1">
    <source>
        <dbReference type="SAM" id="SignalP"/>
    </source>
</evidence>
<keyword evidence="3" id="KW-1185">Reference proteome</keyword>
<organism evidence="2 3">
    <name type="scientific">Aurantiacibacter atlanticus</name>
    <dbReference type="NCBI Taxonomy" id="1648404"/>
    <lineage>
        <taxon>Bacteria</taxon>
        <taxon>Pseudomonadati</taxon>
        <taxon>Pseudomonadota</taxon>
        <taxon>Alphaproteobacteria</taxon>
        <taxon>Sphingomonadales</taxon>
        <taxon>Erythrobacteraceae</taxon>
        <taxon>Aurantiacibacter</taxon>
    </lineage>
</organism>
<protein>
    <submittedName>
        <fullName evidence="2">Uncharacterized protein</fullName>
    </submittedName>
</protein>
<feature type="chain" id="PRO_5007772086" evidence="1">
    <location>
        <begin position="28"/>
        <end position="190"/>
    </location>
</feature>
<dbReference type="STRING" id="1648404.CP97_04255"/>
<dbReference type="Proteomes" id="UP000059113">
    <property type="component" value="Chromosome"/>
</dbReference>
<dbReference type="SUPFAM" id="SSF75169">
    <property type="entry name" value="DsrEFH-like"/>
    <property type="match status" value="1"/>
</dbReference>
<gene>
    <name evidence="2" type="ORF">CP97_04255</name>
</gene>
<dbReference type="Gene3D" id="3.40.1260.10">
    <property type="entry name" value="DsrEFH-like"/>
    <property type="match status" value="1"/>
</dbReference>
<dbReference type="RefSeq" id="WP_227819664.1">
    <property type="nucleotide sequence ID" value="NZ_CP011310.1"/>
</dbReference>
<dbReference type="AlphaFoldDB" id="A0A0H4VEN2"/>
<dbReference type="InterPro" id="IPR003787">
    <property type="entry name" value="Sulphur_relay_DsrE/F-like"/>
</dbReference>
<dbReference type="InterPro" id="IPR027396">
    <property type="entry name" value="DsrEFH-like"/>
</dbReference>
<dbReference type="PANTHER" id="PTHR37691">
    <property type="entry name" value="BLR3518 PROTEIN"/>
    <property type="match status" value="1"/>
</dbReference>
<reference evidence="2 3" key="1">
    <citation type="journal article" date="2015" name="Int. J. Syst. Evol. Microbiol.">
        <title>Erythrobacter atlanticus sp. nov., a bacterium from ocean sediment able to degrade polycyclic aromatic hydrocarbons.</title>
        <authorList>
            <person name="Zhuang L."/>
            <person name="Liu Y."/>
            <person name="Wang L."/>
            <person name="Wang W."/>
            <person name="Shao Z."/>
        </authorList>
    </citation>
    <scope>NUCLEOTIDE SEQUENCE [LARGE SCALE GENOMIC DNA]</scope>
    <source>
        <strain evidence="3">s21-N3</strain>
    </source>
</reference>
<keyword evidence="1" id="KW-0732">Signal</keyword>
<reference evidence="3" key="2">
    <citation type="submission" date="2015-04" db="EMBL/GenBank/DDBJ databases">
        <title>The complete genome sequence of Erythrobacter sp. s21-N3.</title>
        <authorList>
            <person name="Zhuang L."/>
            <person name="Liu Y."/>
            <person name="Shao Z."/>
        </authorList>
    </citation>
    <scope>NUCLEOTIDE SEQUENCE [LARGE SCALE GENOMIC DNA]</scope>
    <source>
        <strain evidence="3">s21-N3</strain>
    </source>
</reference>
<name>A0A0H4VEN2_9SPHN</name>
<dbReference type="EMBL" id="CP011310">
    <property type="protein sequence ID" value="AKQ43157.2"/>
    <property type="molecule type" value="Genomic_DNA"/>
</dbReference>
<evidence type="ECO:0000313" key="2">
    <source>
        <dbReference type="EMBL" id="AKQ43157.2"/>
    </source>
</evidence>
<evidence type="ECO:0000313" key="3">
    <source>
        <dbReference type="Proteomes" id="UP000059113"/>
    </source>
</evidence>
<dbReference type="Pfam" id="PF02635">
    <property type="entry name" value="DsrE"/>
    <property type="match status" value="1"/>
</dbReference>
<accession>A0A0H4VEN2</accession>
<sequence>MIMKEDEAMVRFAIPIIMIALATPAAAQDYPADFAAGPVFETFGPHIAVDDIEPFPAHTEIAHSFDVAERAGGGARNGGFEIAARFINMHAANGVDPADMRVALVVHGPAVLDMLTDEALAAREGEDGPNASGDMVREMIGHGVRFIICGQSATGQGVSRGDLIDGAEMALSAMTAHAMLQQQGYTVNPF</sequence>
<proteinExistence type="predicted"/>
<feature type="signal peptide" evidence="1">
    <location>
        <begin position="1"/>
        <end position="27"/>
    </location>
</feature>